<dbReference type="eggNOG" id="COG3211">
    <property type="taxonomic scope" value="Bacteria"/>
</dbReference>
<keyword evidence="4" id="KW-1185">Reference proteome</keyword>
<dbReference type="STRING" id="1121362.A605_10125"/>
<proteinExistence type="predicted"/>
<dbReference type="InterPro" id="IPR019546">
    <property type="entry name" value="TAT_signal_bac_arc"/>
</dbReference>
<dbReference type="PANTHER" id="PTHR35399:SF4">
    <property type="entry name" value="MEMBRANE PROTEIN"/>
    <property type="match status" value="1"/>
</dbReference>
<keyword evidence="2" id="KW-0732">Signal</keyword>
<evidence type="ECO:0000256" key="2">
    <source>
        <dbReference type="SAM" id="SignalP"/>
    </source>
</evidence>
<sequence>MTSSQPKMNTAFGRRGFLKATGVAGAAAALSALMGQTAMAAEGRRNGVDTMQAPNNGGYGPLQPAPGGELLLPAGFSYVAFGQTGTPLSDGTPTPAMHDGMAAFAGANGMINLVRNHENSQGAAFGENPYDPNAAGGTTNLVFDPNKMELVAAYPSLTGTIRNCAGGPTPNGTWLTCEETFSGLDTDTPHGYVFEVPADATSPVDAVPIKEMGRFTHEAVAVDPATGIVYQTEDRGTSGFYRFIPNDRDNLTAGGRLQMMAIKGQPKYDTRFSQQAGQPLPVEWVDINDPDPDSTDTLAVFKQGHEQGGALFDRLEGAWYGDGSVYINSTSGGDAGLGQVWRYTPGGNNGNGKSSLSSMSSSRSSNARQDAGGKLELVYESTDPEVLESPDNLCVSPNTGGLVLCEDGSGKDLLRGVTTDGRIFDLAELNSDNTSEFAGATFSPDGKILFFNVQTPGITYAITGPWQNGAL</sequence>
<protein>
    <recommendedName>
        <fullName evidence="5">Phosphatase</fullName>
    </recommendedName>
</protein>
<feature type="region of interest" description="Disordered" evidence="1">
    <location>
        <begin position="343"/>
        <end position="371"/>
    </location>
</feature>
<dbReference type="SUPFAM" id="SSF50956">
    <property type="entry name" value="Thermostable phytase (3-phytase)"/>
    <property type="match status" value="1"/>
</dbReference>
<dbReference type="AlphaFoldDB" id="M1NU78"/>
<organism evidence="3 4">
    <name type="scientific">Corynebacterium halotolerans YIM 70093 = DSM 44683</name>
    <dbReference type="NCBI Taxonomy" id="1121362"/>
    <lineage>
        <taxon>Bacteria</taxon>
        <taxon>Bacillati</taxon>
        <taxon>Actinomycetota</taxon>
        <taxon>Actinomycetes</taxon>
        <taxon>Mycobacteriales</taxon>
        <taxon>Corynebacteriaceae</taxon>
        <taxon>Corynebacterium</taxon>
    </lineage>
</organism>
<reference evidence="3 4" key="1">
    <citation type="journal article" date="2012" name="Stand. Genomic Sci.">
        <title>Genome sequence of the halotolerant bacterium Corynebacterium halotolerans type strain YIM 70093(T) (= DSM 44683(T)).</title>
        <authorList>
            <person name="Ruckert C."/>
            <person name="Albersmeier A."/>
            <person name="Al-Dilaimi A."/>
            <person name="Niehaus K."/>
            <person name="Szczepanowski R."/>
            <person name="Kalinowski J."/>
        </authorList>
    </citation>
    <scope>NUCLEOTIDE SEQUENCE [LARGE SCALE GENOMIC DNA]</scope>
    <source>
        <strain evidence="3">YIM 70093</strain>
    </source>
</reference>
<dbReference type="PANTHER" id="PTHR35399">
    <property type="entry name" value="SLR8030 PROTEIN"/>
    <property type="match status" value="1"/>
</dbReference>
<dbReference type="NCBIfam" id="TIGR01409">
    <property type="entry name" value="TAT_signal_seq"/>
    <property type="match status" value="1"/>
</dbReference>
<evidence type="ECO:0000313" key="3">
    <source>
        <dbReference type="EMBL" id="AGF73027.1"/>
    </source>
</evidence>
<dbReference type="InterPro" id="IPR006311">
    <property type="entry name" value="TAT_signal"/>
</dbReference>
<dbReference type="PATRIC" id="fig|1121362.3.peg.2049"/>
<evidence type="ECO:0000256" key="1">
    <source>
        <dbReference type="SAM" id="MobiDB-lite"/>
    </source>
</evidence>
<accession>M1NU78</accession>
<evidence type="ECO:0000313" key="4">
    <source>
        <dbReference type="Proteomes" id="UP000011723"/>
    </source>
</evidence>
<dbReference type="InterPro" id="IPR008557">
    <property type="entry name" value="PhoX"/>
</dbReference>
<dbReference type="PROSITE" id="PS51318">
    <property type="entry name" value="TAT"/>
    <property type="match status" value="1"/>
</dbReference>
<dbReference type="KEGG" id="chn:A605_10125"/>
<evidence type="ECO:0008006" key="5">
    <source>
        <dbReference type="Google" id="ProtNLM"/>
    </source>
</evidence>
<dbReference type="RefSeq" id="WP_015401446.1">
    <property type="nucleotide sequence ID" value="NC_020302.1"/>
</dbReference>
<dbReference type="Proteomes" id="UP000011723">
    <property type="component" value="Chromosome"/>
</dbReference>
<gene>
    <name evidence="3" type="ORF">A605_10125</name>
</gene>
<feature type="chain" id="PRO_5004015924" description="Phosphatase" evidence="2">
    <location>
        <begin position="41"/>
        <end position="471"/>
    </location>
</feature>
<dbReference type="OrthoDB" id="9801383at2"/>
<dbReference type="HOGENOM" id="CLU_045986_1_0_11"/>
<feature type="compositionally biased region" description="Low complexity" evidence="1">
    <location>
        <begin position="351"/>
        <end position="366"/>
    </location>
</feature>
<dbReference type="EMBL" id="CP003697">
    <property type="protein sequence ID" value="AGF73027.1"/>
    <property type="molecule type" value="Genomic_DNA"/>
</dbReference>
<dbReference type="Pfam" id="PF05787">
    <property type="entry name" value="PhoX"/>
    <property type="match status" value="2"/>
</dbReference>
<feature type="signal peptide" evidence="2">
    <location>
        <begin position="1"/>
        <end position="40"/>
    </location>
</feature>
<name>M1NU78_9CORY</name>